<gene>
    <name evidence="1" type="ORF">AMJ39_04110</name>
</gene>
<dbReference type="Proteomes" id="UP000052008">
    <property type="component" value="Unassembled WGS sequence"/>
</dbReference>
<comment type="caution">
    <text evidence="1">The sequence shown here is derived from an EMBL/GenBank/DDBJ whole genome shotgun (WGS) entry which is preliminary data.</text>
</comment>
<dbReference type="InterPro" id="IPR003718">
    <property type="entry name" value="OsmC/Ohr_fam"/>
</dbReference>
<sequence>MIRSGAAAADGRSSLSSWFLDDRGRESVELKPKRYRYETSVRWTGEHRGTMSAAGKADVEVACPPEFGGEGGFWSPEDLFVSSINVCVMTTFVSLAERQKVELVSYESEADALATIVGGELRFVTVTVRPRIYVRDERSQEEARQALERARSLCMVTLSVRPEVRIEADIRLANDPHAAV</sequence>
<reference evidence="1 2" key="1">
    <citation type="journal article" date="2015" name="Microbiome">
        <title>Genomic resolution of linkages in carbon, nitrogen, and sulfur cycling among widespread estuary sediment bacteria.</title>
        <authorList>
            <person name="Baker B.J."/>
            <person name="Lazar C.S."/>
            <person name="Teske A.P."/>
            <person name="Dick G.J."/>
        </authorList>
    </citation>
    <scope>NUCLEOTIDE SEQUENCE [LARGE SCALE GENOMIC DNA]</scope>
    <source>
        <strain evidence="1">DG_24</strain>
    </source>
</reference>
<protein>
    <recommendedName>
        <fullName evidence="3">Osmotically inducible protein OsmC</fullName>
    </recommendedName>
</protein>
<dbReference type="InterPro" id="IPR052707">
    <property type="entry name" value="OsmC_Ohr_Peroxiredoxin"/>
</dbReference>
<dbReference type="AlphaFoldDB" id="A0A0S7WTV8"/>
<evidence type="ECO:0000313" key="2">
    <source>
        <dbReference type="Proteomes" id="UP000052008"/>
    </source>
</evidence>
<dbReference type="InterPro" id="IPR036102">
    <property type="entry name" value="OsmC/Ohrsf"/>
</dbReference>
<organism evidence="1 2">
    <name type="scientific">candidate division TA06 bacterium DG_24</name>
    <dbReference type="NCBI Taxonomy" id="1703770"/>
    <lineage>
        <taxon>Bacteria</taxon>
        <taxon>Bacteria division TA06</taxon>
    </lineage>
</organism>
<dbReference type="InterPro" id="IPR015946">
    <property type="entry name" value="KH_dom-like_a/b"/>
</dbReference>
<name>A0A0S7WTV8_UNCT6</name>
<evidence type="ECO:0008006" key="3">
    <source>
        <dbReference type="Google" id="ProtNLM"/>
    </source>
</evidence>
<accession>A0A0S7WTV8</accession>
<dbReference type="EMBL" id="LIZS01000016">
    <property type="protein sequence ID" value="KPJ53563.1"/>
    <property type="molecule type" value="Genomic_DNA"/>
</dbReference>
<dbReference type="PANTHER" id="PTHR42830">
    <property type="entry name" value="OSMOTICALLY INDUCIBLE FAMILY PROTEIN"/>
    <property type="match status" value="1"/>
</dbReference>
<dbReference type="Pfam" id="PF02566">
    <property type="entry name" value="OsmC"/>
    <property type="match status" value="1"/>
</dbReference>
<dbReference type="PANTHER" id="PTHR42830:SF2">
    <property type="entry name" value="OSMC_OHR FAMILY PROTEIN"/>
    <property type="match status" value="1"/>
</dbReference>
<dbReference type="STRING" id="1703770.AMJ39_04110"/>
<dbReference type="SUPFAM" id="SSF82784">
    <property type="entry name" value="OsmC-like"/>
    <property type="match status" value="1"/>
</dbReference>
<dbReference type="Gene3D" id="3.30.300.20">
    <property type="match status" value="1"/>
</dbReference>
<proteinExistence type="predicted"/>
<evidence type="ECO:0000313" key="1">
    <source>
        <dbReference type="EMBL" id="KPJ53563.1"/>
    </source>
</evidence>